<feature type="compositionally biased region" description="Basic and acidic residues" evidence="1">
    <location>
        <begin position="42"/>
        <end position="57"/>
    </location>
</feature>
<evidence type="ECO:0000313" key="3">
    <source>
        <dbReference type="Proteomes" id="UP000619788"/>
    </source>
</evidence>
<accession>A0A8J3SLA0</accession>
<organism evidence="2 3">
    <name type="scientific">Planobispora siamensis</name>
    <dbReference type="NCBI Taxonomy" id="936338"/>
    <lineage>
        <taxon>Bacteria</taxon>
        <taxon>Bacillati</taxon>
        <taxon>Actinomycetota</taxon>
        <taxon>Actinomycetes</taxon>
        <taxon>Streptosporangiales</taxon>
        <taxon>Streptosporangiaceae</taxon>
        <taxon>Planobispora</taxon>
    </lineage>
</organism>
<dbReference type="RefSeq" id="WP_204063940.1">
    <property type="nucleotide sequence ID" value="NZ_BOOJ01000022.1"/>
</dbReference>
<dbReference type="AlphaFoldDB" id="A0A8J3SLA0"/>
<comment type="caution">
    <text evidence="2">The sequence shown here is derived from an EMBL/GenBank/DDBJ whole genome shotgun (WGS) entry which is preliminary data.</text>
</comment>
<feature type="region of interest" description="Disordered" evidence="1">
    <location>
        <begin position="42"/>
        <end position="73"/>
    </location>
</feature>
<evidence type="ECO:0000256" key="1">
    <source>
        <dbReference type="SAM" id="MobiDB-lite"/>
    </source>
</evidence>
<evidence type="ECO:0000313" key="2">
    <source>
        <dbReference type="EMBL" id="GIH91678.1"/>
    </source>
</evidence>
<gene>
    <name evidence="2" type="ORF">Psi01_23080</name>
</gene>
<protein>
    <submittedName>
        <fullName evidence="2">Uncharacterized protein</fullName>
    </submittedName>
</protein>
<proteinExistence type="predicted"/>
<dbReference type="Proteomes" id="UP000619788">
    <property type="component" value="Unassembled WGS sequence"/>
</dbReference>
<reference evidence="2 3" key="1">
    <citation type="submission" date="2021-01" db="EMBL/GenBank/DDBJ databases">
        <title>Whole genome shotgun sequence of Planobispora siamensis NBRC 107568.</title>
        <authorList>
            <person name="Komaki H."/>
            <person name="Tamura T."/>
        </authorList>
    </citation>
    <scope>NUCLEOTIDE SEQUENCE [LARGE SCALE GENOMIC DNA]</scope>
    <source>
        <strain evidence="2 3">NBRC 107568</strain>
    </source>
</reference>
<dbReference type="EMBL" id="BOOJ01000022">
    <property type="protein sequence ID" value="GIH91678.1"/>
    <property type="molecule type" value="Genomic_DNA"/>
</dbReference>
<name>A0A8J3SLA0_9ACTN</name>
<sequence length="73" mass="8363">MINTTITDEFDETPTCVCGAALGEGQTLCRKCRARELWLKRQEGKRKASTRRGETRRPAGRPRNRSQARVIWS</sequence>
<keyword evidence="3" id="KW-1185">Reference proteome</keyword>